<accession>A0A1I0TK81</accession>
<evidence type="ECO:0000313" key="6">
    <source>
        <dbReference type="Proteomes" id="UP000182054"/>
    </source>
</evidence>
<evidence type="ECO:0000256" key="4">
    <source>
        <dbReference type="ARBA" id="ARBA00022679"/>
    </source>
</evidence>
<keyword evidence="3" id="KW-0328">Glycosyltransferase</keyword>
<protein>
    <submittedName>
        <fullName evidence="5">Glycosyltransferase, GT2 family</fullName>
    </submittedName>
</protein>
<dbReference type="OrthoDB" id="6653642at2"/>
<dbReference type="AlphaFoldDB" id="A0A1I0TK81"/>
<dbReference type="RefSeq" id="WP_068362356.1">
    <property type="nucleotide sequence ID" value="NZ_FOJN01000007.1"/>
</dbReference>
<comment type="similarity">
    <text evidence="2">Belongs to the glycosyltransferase 2 family.</text>
</comment>
<evidence type="ECO:0000256" key="3">
    <source>
        <dbReference type="ARBA" id="ARBA00022676"/>
    </source>
</evidence>
<dbReference type="Proteomes" id="UP000182054">
    <property type="component" value="Unassembled WGS sequence"/>
</dbReference>
<evidence type="ECO:0000256" key="2">
    <source>
        <dbReference type="ARBA" id="ARBA00006739"/>
    </source>
</evidence>
<dbReference type="EMBL" id="FOJN01000007">
    <property type="protein sequence ID" value="SFA52192.1"/>
    <property type="molecule type" value="Genomic_DNA"/>
</dbReference>
<dbReference type="Gene3D" id="3.90.550.10">
    <property type="entry name" value="Spore Coat Polysaccharide Biosynthesis Protein SpsA, Chain A"/>
    <property type="match status" value="1"/>
</dbReference>
<dbReference type="PANTHER" id="PTHR43179:SF12">
    <property type="entry name" value="GALACTOFURANOSYLTRANSFERASE GLFT2"/>
    <property type="match status" value="1"/>
</dbReference>
<evidence type="ECO:0000256" key="1">
    <source>
        <dbReference type="ARBA" id="ARBA00004776"/>
    </source>
</evidence>
<sequence>MSTAVVTIAAGRHEHLAAQEHGLRSGTTQPDIRVIVAMGDPDVPGATVVLPVDGALPLARARNAGAERALDAGADVLIFLDVDCVPAPNLVASYTEHVRDGVVLCGPVTYLPQGADLDRLPDLVNPHAARPNPPADVVEPGANWDLFWSLSFAVTATTWTYLGGFCEDYVGYGGEDTDFGWTARERGARLQWLGGAHAFHQWHPVSAPPVEHLDDIVANARVFHRRWGRWPMSGWLAAFAERGLIAWDPNGDTLERRRGNR</sequence>
<proteinExistence type="inferred from homology"/>
<dbReference type="SUPFAM" id="SSF53448">
    <property type="entry name" value="Nucleotide-diphospho-sugar transferases"/>
    <property type="match status" value="1"/>
</dbReference>
<dbReference type="InterPro" id="IPR029044">
    <property type="entry name" value="Nucleotide-diphossugar_trans"/>
</dbReference>
<dbReference type="PANTHER" id="PTHR43179">
    <property type="entry name" value="RHAMNOSYLTRANSFERASE WBBL"/>
    <property type="match status" value="1"/>
</dbReference>
<evidence type="ECO:0000313" key="5">
    <source>
        <dbReference type="EMBL" id="SFA52192.1"/>
    </source>
</evidence>
<organism evidence="5 6">
    <name type="scientific">Rhodococcoides kroppenstedtii</name>
    <dbReference type="NCBI Taxonomy" id="293050"/>
    <lineage>
        <taxon>Bacteria</taxon>
        <taxon>Bacillati</taxon>
        <taxon>Actinomycetota</taxon>
        <taxon>Actinomycetes</taxon>
        <taxon>Mycobacteriales</taxon>
        <taxon>Nocardiaceae</taxon>
        <taxon>Rhodococcoides</taxon>
    </lineage>
</organism>
<dbReference type="GO" id="GO:0016757">
    <property type="term" value="F:glycosyltransferase activity"/>
    <property type="evidence" value="ECO:0007669"/>
    <property type="project" value="UniProtKB-KW"/>
</dbReference>
<comment type="pathway">
    <text evidence="1">Cell wall biogenesis; cell wall polysaccharide biosynthesis.</text>
</comment>
<name>A0A1I0TK81_9NOCA</name>
<dbReference type="GeneID" id="85486031"/>
<reference evidence="5 6" key="1">
    <citation type="submission" date="2016-10" db="EMBL/GenBank/DDBJ databases">
        <authorList>
            <person name="de Groot N.N."/>
        </authorList>
    </citation>
    <scope>NUCLEOTIDE SEQUENCE [LARGE SCALE GENOMIC DNA]</scope>
    <source>
        <strain evidence="5 6">DSM 44908</strain>
    </source>
</reference>
<gene>
    <name evidence="5" type="ORF">SAMN05444374_107108</name>
</gene>
<keyword evidence="4 5" id="KW-0808">Transferase</keyword>